<proteinExistence type="predicted"/>
<evidence type="ECO:0000256" key="2">
    <source>
        <dbReference type="SAM" id="SignalP"/>
    </source>
</evidence>
<dbReference type="Proteomes" id="UP001244207">
    <property type="component" value="Unassembled WGS sequence"/>
</dbReference>
<reference evidence="3" key="1">
    <citation type="submission" date="2021-12" db="EMBL/GenBank/DDBJ databases">
        <title>Comparative genomics, transcriptomics and evolutionary studies reveal genomic signatures of adaptation to plant cell wall in hemibiotrophic fungi.</title>
        <authorList>
            <consortium name="DOE Joint Genome Institute"/>
            <person name="Baroncelli R."/>
            <person name="Diaz J.F."/>
            <person name="Benocci T."/>
            <person name="Peng M."/>
            <person name="Battaglia E."/>
            <person name="Haridas S."/>
            <person name="Andreopoulos W."/>
            <person name="Labutti K."/>
            <person name="Pangilinan J."/>
            <person name="Floch G.L."/>
            <person name="Makela M.R."/>
            <person name="Henrissat B."/>
            <person name="Grigoriev I.V."/>
            <person name="Crouch J.A."/>
            <person name="De Vries R.P."/>
            <person name="Sukno S.A."/>
            <person name="Thon M.R."/>
        </authorList>
    </citation>
    <scope>NUCLEOTIDE SEQUENCE</scope>
    <source>
        <strain evidence="3">CBS 112980</strain>
    </source>
</reference>
<dbReference type="GeneID" id="85393934"/>
<organism evidence="3 4">
    <name type="scientific">Glomerella acutata</name>
    <name type="common">Colletotrichum acutatum</name>
    <dbReference type="NCBI Taxonomy" id="27357"/>
    <lineage>
        <taxon>Eukaryota</taxon>
        <taxon>Fungi</taxon>
        <taxon>Dikarya</taxon>
        <taxon>Ascomycota</taxon>
        <taxon>Pezizomycotina</taxon>
        <taxon>Sordariomycetes</taxon>
        <taxon>Hypocreomycetidae</taxon>
        <taxon>Glomerellales</taxon>
        <taxon>Glomerellaceae</taxon>
        <taxon>Colletotrichum</taxon>
        <taxon>Colletotrichum acutatum species complex</taxon>
    </lineage>
</organism>
<sequence>MIALLWILLWILLQAGAGLEACFPGFRLRRTSVMEGEQRTWDSFTKRCFTSPGDAIVVTYTEASPSSRYIPRIATAYSSTLYQPPSSIPTSELHLVSQDLHTQLRNVIPRRHTAAANNICKRLNQNSRRTQPPTNRKSAIINRSQTKMAPANFKTYESQARLLRAIVAAHSEVRWNYKDIQKFYGSDMTKDALNHRFRALRNQGFVLREADEQGVDCKAIPVDLPKEKKEIAKFFGESTADGIQFQFRGIKKDAESLKQTANSGGNPASVLTFTGGTSSNVSTPRKPRTPSGAKIRASGGGRSTTAKKTMPIKTDPISDDDEEGSDAVDYNALEDTPSKTRVHNVIDGRVTKNRATPRRSATPSRAATIAAAATIAQSAAVDLTTSDSEVDTPNNASGYELPPIAEAKPAAVQHPSFEEAVSQHQTIIQPAAAMASFTGNDSFSQSMDAAIFNPINNMNDEFNFSFAESMVNSNGGYDSSFMGADGEI</sequence>
<evidence type="ECO:0000256" key="1">
    <source>
        <dbReference type="SAM" id="MobiDB-lite"/>
    </source>
</evidence>
<feature type="signal peptide" evidence="2">
    <location>
        <begin position="1"/>
        <end position="18"/>
    </location>
</feature>
<dbReference type="AlphaFoldDB" id="A0AAD8XMX8"/>
<keyword evidence="2" id="KW-0732">Signal</keyword>
<feature type="chain" id="PRO_5042181790" evidence="2">
    <location>
        <begin position="19"/>
        <end position="488"/>
    </location>
</feature>
<feature type="region of interest" description="Disordered" evidence="1">
    <location>
        <begin position="258"/>
        <end position="325"/>
    </location>
</feature>
<gene>
    <name evidence="3" type="ORF">BDZ83DRAFT_647033</name>
</gene>
<evidence type="ECO:0000313" key="3">
    <source>
        <dbReference type="EMBL" id="KAK1730257.1"/>
    </source>
</evidence>
<dbReference type="EMBL" id="JAHMHS010000007">
    <property type="protein sequence ID" value="KAK1730257.1"/>
    <property type="molecule type" value="Genomic_DNA"/>
</dbReference>
<keyword evidence="4" id="KW-1185">Reference proteome</keyword>
<name>A0AAD8XMX8_GLOAC</name>
<dbReference type="RefSeq" id="XP_060370312.1">
    <property type="nucleotide sequence ID" value="XM_060510035.1"/>
</dbReference>
<evidence type="ECO:0000313" key="4">
    <source>
        <dbReference type="Proteomes" id="UP001244207"/>
    </source>
</evidence>
<accession>A0AAD8XMX8</accession>
<feature type="compositionally biased region" description="Polar residues" evidence="1">
    <location>
        <begin position="258"/>
        <end position="283"/>
    </location>
</feature>
<comment type="caution">
    <text evidence="3">The sequence shown here is derived from an EMBL/GenBank/DDBJ whole genome shotgun (WGS) entry which is preliminary data.</text>
</comment>
<protein>
    <submittedName>
        <fullName evidence="3">Uncharacterized protein</fullName>
    </submittedName>
</protein>